<dbReference type="InterPro" id="IPR012944">
    <property type="entry name" value="SusD_RagB_dom"/>
</dbReference>
<keyword evidence="3 6" id="KW-0732">Signal</keyword>
<evidence type="ECO:0000256" key="2">
    <source>
        <dbReference type="ARBA" id="ARBA00006275"/>
    </source>
</evidence>
<protein>
    <submittedName>
        <fullName evidence="9">RagB/SusD family nutrient uptake outer membrane protein</fullName>
    </submittedName>
</protein>
<evidence type="ECO:0000259" key="7">
    <source>
        <dbReference type="Pfam" id="PF07980"/>
    </source>
</evidence>
<feature type="signal peptide" evidence="6">
    <location>
        <begin position="1"/>
        <end position="20"/>
    </location>
</feature>
<dbReference type="Proteomes" id="UP001595935">
    <property type="component" value="Unassembled WGS sequence"/>
</dbReference>
<dbReference type="Pfam" id="PF07980">
    <property type="entry name" value="SusD_RagB"/>
    <property type="match status" value="1"/>
</dbReference>
<dbReference type="InterPro" id="IPR011990">
    <property type="entry name" value="TPR-like_helical_dom_sf"/>
</dbReference>
<dbReference type="Gene3D" id="1.25.40.390">
    <property type="match status" value="1"/>
</dbReference>
<comment type="similarity">
    <text evidence="2">Belongs to the SusD family.</text>
</comment>
<sequence length="503" mass="56715">MKKHTLLLLLLVAGAQFSCNQDLDPVVYSNLTNTNGYQTKSDAVASINAIYGRLKGPSVGDNFSYWATRHFALTDIATDLGHCQFGGDPGQLSLGTWSSTNGLLEEDWLAMYKLIANANNAIFNITPMTGISAEEKAQFLAEAKFLRCSAYMDLTDSWGPVILITEANLGNPGYLDQTPPSSVEEIDAFIIKELTEAAAVLPVNYQNNAIYSTNDVGRATKGAALTLLAKLYMRSHDWQKVVTLTQQVMDLNQYSLYPTYLGLFKESNKWCNENIFSSLSDANTNGTELLNHFGPVDHPVVQNRWQYYTVNWDFYNTFGDEDERKECFFPEYMGVDGLLHKQAPTLGAEPPEGEFYMQDVSTRKYADDETTTYYDGHSVNILRYADVLLSRAEALNEISGPTTEVIDLINRVKGRSHAKLLVLGDYNQASLRDAILQERGWEFFYEGKRRQDLIRMNKYDVLVNAYHLRVGEPAQIKMPQNKFYTYPQSQVNLNPKLSNADRQ</sequence>
<dbReference type="CDD" id="cd08977">
    <property type="entry name" value="SusD"/>
    <property type="match status" value="1"/>
</dbReference>
<keyword evidence="10" id="KW-1185">Reference proteome</keyword>
<comment type="caution">
    <text evidence="9">The sequence shown here is derived from an EMBL/GenBank/DDBJ whole genome shotgun (WGS) entry which is preliminary data.</text>
</comment>
<proteinExistence type="inferred from homology"/>
<name>A0ABV9PGT9_9FLAO</name>
<accession>A0ABV9PGT9</accession>
<comment type="subcellular location">
    <subcellularLocation>
        <location evidence="1">Cell outer membrane</location>
    </subcellularLocation>
</comment>
<evidence type="ECO:0000259" key="8">
    <source>
        <dbReference type="Pfam" id="PF14322"/>
    </source>
</evidence>
<feature type="chain" id="PRO_5045180983" evidence="6">
    <location>
        <begin position="21"/>
        <end position="503"/>
    </location>
</feature>
<keyword evidence="5" id="KW-0998">Cell outer membrane</keyword>
<evidence type="ECO:0000256" key="3">
    <source>
        <dbReference type="ARBA" id="ARBA00022729"/>
    </source>
</evidence>
<evidence type="ECO:0000256" key="6">
    <source>
        <dbReference type="SAM" id="SignalP"/>
    </source>
</evidence>
<evidence type="ECO:0000256" key="4">
    <source>
        <dbReference type="ARBA" id="ARBA00023136"/>
    </source>
</evidence>
<evidence type="ECO:0000313" key="9">
    <source>
        <dbReference type="EMBL" id="MFC4749277.1"/>
    </source>
</evidence>
<reference evidence="10" key="1">
    <citation type="journal article" date="2019" name="Int. J. Syst. Evol. Microbiol.">
        <title>The Global Catalogue of Microorganisms (GCM) 10K type strain sequencing project: providing services to taxonomists for standard genome sequencing and annotation.</title>
        <authorList>
            <consortium name="The Broad Institute Genomics Platform"/>
            <consortium name="The Broad Institute Genome Sequencing Center for Infectious Disease"/>
            <person name="Wu L."/>
            <person name="Ma J."/>
        </authorList>
    </citation>
    <scope>NUCLEOTIDE SEQUENCE [LARGE SCALE GENOMIC DNA]</scope>
    <source>
        <strain evidence="10">WYCCWR 13023</strain>
    </source>
</reference>
<evidence type="ECO:0000313" key="10">
    <source>
        <dbReference type="Proteomes" id="UP001595935"/>
    </source>
</evidence>
<feature type="domain" description="SusD-like N-terminal" evidence="8">
    <location>
        <begin position="97"/>
        <end position="233"/>
    </location>
</feature>
<dbReference type="RefSeq" id="WP_213259483.1">
    <property type="nucleotide sequence ID" value="NZ_JAGYWA010000007.1"/>
</dbReference>
<dbReference type="Pfam" id="PF14322">
    <property type="entry name" value="SusD-like_3"/>
    <property type="match status" value="1"/>
</dbReference>
<feature type="domain" description="RagB/SusD" evidence="7">
    <location>
        <begin position="360"/>
        <end position="498"/>
    </location>
</feature>
<dbReference type="EMBL" id="JBHSGV010000007">
    <property type="protein sequence ID" value="MFC4749277.1"/>
    <property type="molecule type" value="Genomic_DNA"/>
</dbReference>
<organism evidence="9 10">
    <name type="scientific">Flavobacterium branchiicola</name>
    <dbReference type="NCBI Taxonomy" id="1114875"/>
    <lineage>
        <taxon>Bacteria</taxon>
        <taxon>Pseudomonadati</taxon>
        <taxon>Bacteroidota</taxon>
        <taxon>Flavobacteriia</taxon>
        <taxon>Flavobacteriales</taxon>
        <taxon>Flavobacteriaceae</taxon>
        <taxon>Flavobacterium</taxon>
    </lineage>
</organism>
<dbReference type="SUPFAM" id="SSF48452">
    <property type="entry name" value="TPR-like"/>
    <property type="match status" value="1"/>
</dbReference>
<keyword evidence="4" id="KW-0472">Membrane</keyword>
<dbReference type="InterPro" id="IPR033985">
    <property type="entry name" value="SusD-like_N"/>
</dbReference>
<evidence type="ECO:0000256" key="5">
    <source>
        <dbReference type="ARBA" id="ARBA00023237"/>
    </source>
</evidence>
<gene>
    <name evidence="9" type="ORF">ACFO5S_17640</name>
</gene>
<evidence type="ECO:0000256" key="1">
    <source>
        <dbReference type="ARBA" id="ARBA00004442"/>
    </source>
</evidence>